<accession>A0A077FD65</accession>
<dbReference type="RefSeq" id="WP_038613940.1">
    <property type="nucleotide sequence ID" value="NZ_CP009048.1"/>
</dbReference>
<organism evidence="1 2">
    <name type="scientific">Pseudomonas alkylphenolica</name>
    <dbReference type="NCBI Taxonomy" id="237609"/>
    <lineage>
        <taxon>Bacteria</taxon>
        <taxon>Pseudomonadati</taxon>
        <taxon>Pseudomonadota</taxon>
        <taxon>Gammaproteobacteria</taxon>
        <taxon>Pseudomonadales</taxon>
        <taxon>Pseudomonadaceae</taxon>
        <taxon>Pseudomonas</taxon>
    </lineage>
</organism>
<dbReference type="EMBL" id="CP009048">
    <property type="protein sequence ID" value="AIL63223.1"/>
    <property type="molecule type" value="Genomic_DNA"/>
</dbReference>
<evidence type="ECO:0000313" key="2">
    <source>
        <dbReference type="Proteomes" id="UP000028931"/>
    </source>
</evidence>
<evidence type="ECO:0000313" key="1">
    <source>
        <dbReference type="EMBL" id="AIL63223.1"/>
    </source>
</evidence>
<proteinExistence type="predicted"/>
<name>A0A077FD65_9PSED</name>
<dbReference type="AlphaFoldDB" id="A0A077FD65"/>
<dbReference type="KEGG" id="palk:PSAKL28_40760"/>
<dbReference type="OrthoDB" id="6902631at2"/>
<reference evidence="1 2" key="1">
    <citation type="submission" date="2014-07" db="EMBL/GenBank/DDBJ databases">
        <authorList>
            <person name="Lee K."/>
            <person name="Lim J.Y."/>
            <person name="Hwang I."/>
        </authorList>
    </citation>
    <scope>NUCLEOTIDE SEQUENCE [LARGE SCALE GENOMIC DNA]</scope>
    <source>
        <strain evidence="1 2">KL28</strain>
    </source>
</reference>
<gene>
    <name evidence="1" type="ORF">PSAKL28_40760</name>
</gene>
<dbReference type="HOGENOM" id="CLU_1260544_0_0_6"/>
<sequence length="217" mass="24283">MEVGAIAEQDGTAAESVMSQLHVVKNDDRETVELTCIDPASVGPLIQMLQDAPLGKKIRIYLRANPGGNVGQLQDLIEALARTNADVEIAVGRFAMSCAAVLWLWFALDPVNLANDPGEGRVVSVNPLKPAVLMYHRPRWPDGDYYCFIDDFKNKTIRDSAREQVDMFDDLFYRYLDHLGLNGIHTATFSTPQATYKHVLQHMLEAYQSNKDCFIPL</sequence>
<protein>
    <submittedName>
        <fullName evidence="1">Uncharacterized protein</fullName>
    </submittedName>
</protein>
<dbReference type="Proteomes" id="UP000028931">
    <property type="component" value="Chromosome"/>
</dbReference>